<comment type="caution">
    <text evidence="1">The sequence shown here is derived from an EMBL/GenBank/DDBJ whole genome shotgun (WGS) entry which is preliminary data.</text>
</comment>
<evidence type="ECO:0000313" key="1">
    <source>
        <dbReference type="EMBL" id="KAG2576791.1"/>
    </source>
</evidence>
<sequence length="128" mass="14536">MFTIKMYKLMNTSSRLVSPNRRVHTTLWKGFSGKQSRVAEITASKISSPGLFDHLLVNDDLETCYEKSDDADFFRKLAKGESVMVLPGRASRAECPSLYQILPALAVDEAAGCLQRCHDTWCREWPRH</sequence>
<name>A0A8T0QUE8_PANVG</name>
<dbReference type="AlphaFoldDB" id="A0A8T0QUE8"/>
<dbReference type="EMBL" id="CM029048">
    <property type="protein sequence ID" value="KAG2576791.1"/>
    <property type="molecule type" value="Genomic_DNA"/>
</dbReference>
<protein>
    <submittedName>
        <fullName evidence="1">Uncharacterized protein</fullName>
    </submittedName>
</protein>
<organism evidence="1 2">
    <name type="scientific">Panicum virgatum</name>
    <name type="common">Blackwell switchgrass</name>
    <dbReference type="NCBI Taxonomy" id="38727"/>
    <lineage>
        <taxon>Eukaryota</taxon>
        <taxon>Viridiplantae</taxon>
        <taxon>Streptophyta</taxon>
        <taxon>Embryophyta</taxon>
        <taxon>Tracheophyta</taxon>
        <taxon>Spermatophyta</taxon>
        <taxon>Magnoliopsida</taxon>
        <taxon>Liliopsida</taxon>
        <taxon>Poales</taxon>
        <taxon>Poaceae</taxon>
        <taxon>PACMAD clade</taxon>
        <taxon>Panicoideae</taxon>
        <taxon>Panicodae</taxon>
        <taxon>Paniceae</taxon>
        <taxon>Panicinae</taxon>
        <taxon>Panicum</taxon>
        <taxon>Panicum sect. Hiantes</taxon>
    </lineage>
</organism>
<keyword evidence="2" id="KW-1185">Reference proteome</keyword>
<gene>
    <name evidence="1" type="ORF">PVAP13_6NG071200</name>
</gene>
<dbReference type="Proteomes" id="UP000823388">
    <property type="component" value="Chromosome 6N"/>
</dbReference>
<accession>A0A8T0QUE8</accession>
<evidence type="ECO:0000313" key="2">
    <source>
        <dbReference type="Proteomes" id="UP000823388"/>
    </source>
</evidence>
<reference evidence="1" key="1">
    <citation type="submission" date="2020-05" db="EMBL/GenBank/DDBJ databases">
        <title>WGS assembly of Panicum virgatum.</title>
        <authorList>
            <person name="Lovell J.T."/>
            <person name="Jenkins J."/>
            <person name="Shu S."/>
            <person name="Juenger T.E."/>
            <person name="Schmutz J."/>
        </authorList>
    </citation>
    <scope>NUCLEOTIDE SEQUENCE</scope>
    <source>
        <strain evidence="1">AP13</strain>
    </source>
</reference>
<proteinExistence type="predicted"/>